<dbReference type="Gene3D" id="1.10.10.10">
    <property type="entry name" value="Winged helix-like DNA-binding domain superfamily/Winged helix DNA-binding domain"/>
    <property type="match status" value="1"/>
</dbReference>
<dbReference type="InterPro" id="IPR036388">
    <property type="entry name" value="WH-like_DNA-bd_sf"/>
</dbReference>
<dbReference type="InterPro" id="IPR036390">
    <property type="entry name" value="WH_DNA-bd_sf"/>
</dbReference>
<dbReference type="PANTHER" id="PTHR30126">
    <property type="entry name" value="HTH-TYPE TRANSCRIPTIONAL REGULATOR"/>
    <property type="match status" value="1"/>
</dbReference>
<evidence type="ECO:0000256" key="1">
    <source>
        <dbReference type="ARBA" id="ARBA00009437"/>
    </source>
</evidence>
<comment type="caution">
    <text evidence="6">The sequence shown here is derived from an EMBL/GenBank/DDBJ whole genome shotgun (WGS) entry which is preliminary data.</text>
</comment>
<keyword evidence="3" id="KW-0238">DNA-binding</keyword>
<dbReference type="Gene3D" id="3.40.190.290">
    <property type="match status" value="1"/>
</dbReference>
<dbReference type="Pfam" id="PF03466">
    <property type="entry name" value="LysR_substrate"/>
    <property type="match status" value="1"/>
</dbReference>
<dbReference type="EMBL" id="JAMZEG020000003">
    <property type="protein sequence ID" value="MDE8603830.1"/>
    <property type="molecule type" value="Genomic_DNA"/>
</dbReference>
<protein>
    <submittedName>
        <fullName evidence="6">LysR substrate-binding domain-containing protein</fullName>
    </submittedName>
</protein>
<gene>
    <name evidence="6" type="ORF">M3I01_013075</name>
</gene>
<dbReference type="Pfam" id="PF00126">
    <property type="entry name" value="HTH_1"/>
    <property type="match status" value="1"/>
</dbReference>
<evidence type="ECO:0000256" key="3">
    <source>
        <dbReference type="ARBA" id="ARBA00023125"/>
    </source>
</evidence>
<dbReference type="RefSeq" id="WP_255896320.1">
    <property type="nucleotide sequence ID" value="NZ_JAMZEG020000003.1"/>
</dbReference>
<keyword evidence="2" id="KW-0805">Transcription regulation</keyword>
<evidence type="ECO:0000313" key="7">
    <source>
        <dbReference type="Proteomes" id="UP001139522"/>
    </source>
</evidence>
<dbReference type="PANTHER" id="PTHR30126:SF4">
    <property type="entry name" value="LYSR FAMILY TRANSCRIPTIONAL REGULATOR"/>
    <property type="match status" value="1"/>
</dbReference>
<evidence type="ECO:0000259" key="5">
    <source>
        <dbReference type="PROSITE" id="PS50931"/>
    </source>
</evidence>
<evidence type="ECO:0000256" key="4">
    <source>
        <dbReference type="ARBA" id="ARBA00023163"/>
    </source>
</evidence>
<keyword evidence="7" id="KW-1185">Reference proteome</keyword>
<dbReference type="SUPFAM" id="SSF46785">
    <property type="entry name" value="Winged helix' DNA-binding domain"/>
    <property type="match status" value="1"/>
</dbReference>
<evidence type="ECO:0000256" key="2">
    <source>
        <dbReference type="ARBA" id="ARBA00023015"/>
    </source>
</evidence>
<comment type="similarity">
    <text evidence="1">Belongs to the LysR transcriptional regulatory family.</text>
</comment>
<reference evidence="6" key="1">
    <citation type="submission" date="2023-01" db="EMBL/GenBank/DDBJ databases">
        <title>Psychroserpens sp. MSW6 and Marinomonas sp. RSW2, isolated from seawater.</title>
        <authorList>
            <person name="Kristyanto S."/>
            <person name="Jung J."/>
            <person name="Kim J.M."/>
            <person name="Jeon C.O."/>
        </authorList>
    </citation>
    <scope>NUCLEOTIDE SEQUENCE</scope>
    <source>
        <strain evidence="6">RSW2</strain>
    </source>
</reference>
<dbReference type="PROSITE" id="PS50931">
    <property type="entry name" value="HTH_LYSR"/>
    <property type="match status" value="1"/>
</dbReference>
<dbReference type="Proteomes" id="UP001139522">
    <property type="component" value="Unassembled WGS sequence"/>
</dbReference>
<feature type="domain" description="HTH lysR-type" evidence="5">
    <location>
        <begin position="5"/>
        <end position="62"/>
    </location>
</feature>
<proteinExistence type="inferred from homology"/>
<dbReference type="CDD" id="cd08431">
    <property type="entry name" value="PBP2_HupR"/>
    <property type="match status" value="1"/>
</dbReference>
<accession>A0ABT5WG86</accession>
<evidence type="ECO:0000313" key="6">
    <source>
        <dbReference type="EMBL" id="MDE8603830.1"/>
    </source>
</evidence>
<name>A0ABT5WG86_9GAMM</name>
<dbReference type="SUPFAM" id="SSF53850">
    <property type="entry name" value="Periplasmic binding protein-like II"/>
    <property type="match status" value="1"/>
</dbReference>
<organism evidence="6 7">
    <name type="scientific">Marinomonas maritima</name>
    <dbReference type="NCBI Taxonomy" id="2940935"/>
    <lineage>
        <taxon>Bacteria</taxon>
        <taxon>Pseudomonadati</taxon>
        <taxon>Pseudomonadota</taxon>
        <taxon>Gammaproteobacteria</taxon>
        <taxon>Oceanospirillales</taxon>
        <taxon>Oceanospirillaceae</taxon>
        <taxon>Marinomonas</taxon>
    </lineage>
</organism>
<dbReference type="InterPro" id="IPR005119">
    <property type="entry name" value="LysR_subst-bd"/>
</dbReference>
<dbReference type="InterPro" id="IPR000847">
    <property type="entry name" value="LysR_HTH_N"/>
</dbReference>
<sequence length="302" mass="33284">MAYAVTLEALRVLEAIHQLGSFAAAADALFKVPSALTYTVKKLEEDLGVALFDRSRQKSVLTPAGHLVLEQGRAILEAAMRLEDSIKQFESGWEPKLRIARDTVLLESPLMSVVGDFLLQNRPVELSLSEEAVGGGWDALQDDRADLVIGVTGELPKGNVHIRAIGELEFVFAVSPTHPLALTEGTITAPQLRQYPAIVVADSSKILPARNSGIFESRQVLRVDTMRSKIEAQCLGFGVGYLPKHRIVDELNSGRLVLRQCALPRPNQMAYLAWRKDSPGRGLSWFVEQLIKQDWQLIPVSV</sequence>
<keyword evidence="4" id="KW-0804">Transcription</keyword>